<evidence type="ECO:0000256" key="2">
    <source>
        <dbReference type="ARBA" id="ARBA00022679"/>
    </source>
</evidence>
<proteinExistence type="inferred from homology"/>
<dbReference type="GO" id="GO:0005829">
    <property type="term" value="C:cytosol"/>
    <property type="evidence" value="ECO:0007669"/>
    <property type="project" value="TreeGrafter"/>
</dbReference>
<geneLocation type="plasmid" evidence="6">
    <name>prln3</name>
</geneLocation>
<evidence type="ECO:0000313" key="6">
    <source>
        <dbReference type="Proteomes" id="UP000238523"/>
    </source>
</evidence>
<keyword evidence="3 5" id="KW-0418">Kinase</keyword>
<dbReference type="EMBL" id="CP025015">
    <property type="protein sequence ID" value="AUW47582.1"/>
    <property type="molecule type" value="Genomic_DNA"/>
</dbReference>
<dbReference type="InterPro" id="IPR016869">
    <property type="entry name" value="UCP028135_HipA-like"/>
</dbReference>
<reference evidence="5 6" key="1">
    <citation type="submission" date="2017-11" db="EMBL/GenBank/DDBJ databases">
        <title>Complete genome of Rhizobium leguminosarum Norway, an ineffective micro-symbiont.</title>
        <authorList>
            <person name="Hoffrichter A."/>
            <person name="Liang J."/>
            <person name="Brachmann A."/>
            <person name="Marin M."/>
        </authorList>
    </citation>
    <scope>NUCLEOTIDE SEQUENCE [LARGE SCALE GENOMIC DNA]</scope>
    <source>
        <strain evidence="5 6">Norway</strain>
        <plasmid evidence="6">Plasmid prln3</plasmid>
    </source>
</reference>
<comment type="similarity">
    <text evidence="1">Belongs to the HipA Ser/Thr kinase family.</text>
</comment>
<dbReference type="PANTHER" id="PTHR37419">
    <property type="entry name" value="SERINE/THREONINE-PROTEIN KINASE TOXIN HIPA"/>
    <property type="match status" value="1"/>
</dbReference>
<dbReference type="Proteomes" id="UP000238523">
    <property type="component" value="Plasmid pRLN3"/>
</dbReference>
<sequence length="443" mass="48726">MDLELEIYHGGKWHVGAVVEMKEPDLGVIGETVLTYDLDYWMENVGEDLQNNQTTRDLRAVSVADPVDLENHRRKTWPPFLLDLVPSGRARIRLAEALNIDPDAKTSELPLLLRGAGSPVGNVRIKQAAELDAERVAGLAKVGVTEEEIFGRSDRFIEIVDYFSIIASGSSGLQGVWPKVAMTKAKDGLYYPDPLVDDADAVEHVIVKLLRSSNERDATILSTEAIYSVIAKQIGLNVDEPSRHKNGVLVIPRFDRRIVGNSVLRLGQESIVSAANIAEFAYLGRHEQYIDVLKAVASDPFADIVEYIKREVANQALGNSDNHGRNTALSKGADQTVGLSPLFDFAPMRLAPETIARSTRWGVMLKTHSDHMPDWNVIAETIFPDDTTLAGKLISELAEFATNLEAAPSLAKQLGAHDDVLTIAMSRCEEIVRSLDRPAKYGL</sequence>
<dbReference type="RefSeq" id="WP_105009944.1">
    <property type="nucleotide sequence ID" value="NZ_CP025015.1"/>
</dbReference>
<gene>
    <name evidence="5" type="ORF">CUJ84_pRLN3000470</name>
</gene>
<keyword evidence="5" id="KW-0614">Plasmid</keyword>
<dbReference type="InterPro" id="IPR012893">
    <property type="entry name" value="HipA-like_C"/>
</dbReference>
<organism evidence="5 6">
    <name type="scientific">Rhizobium leguminosarum</name>
    <dbReference type="NCBI Taxonomy" id="384"/>
    <lineage>
        <taxon>Bacteria</taxon>
        <taxon>Pseudomonadati</taxon>
        <taxon>Pseudomonadota</taxon>
        <taxon>Alphaproteobacteria</taxon>
        <taxon>Hyphomicrobiales</taxon>
        <taxon>Rhizobiaceae</taxon>
        <taxon>Rhizobium/Agrobacterium group</taxon>
        <taxon>Rhizobium</taxon>
    </lineage>
</organism>
<evidence type="ECO:0000313" key="5">
    <source>
        <dbReference type="EMBL" id="AUW47582.1"/>
    </source>
</evidence>
<keyword evidence="2" id="KW-0808">Transferase</keyword>
<evidence type="ECO:0000256" key="1">
    <source>
        <dbReference type="ARBA" id="ARBA00010164"/>
    </source>
</evidence>
<dbReference type="InterPro" id="IPR052028">
    <property type="entry name" value="HipA_Ser/Thr_kinase"/>
</dbReference>
<dbReference type="Pfam" id="PF07804">
    <property type="entry name" value="HipA_C"/>
    <property type="match status" value="1"/>
</dbReference>
<evidence type="ECO:0000256" key="3">
    <source>
        <dbReference type="ARBA" id="ARBA00022777"/>
    </source>
</evidence>
<dbReference type="PANTHER" id="PTHR37419:SF8">
    <property type="entry name" value="TOXIN YJJJ"/>
    <property type="match status" value="1"/>
</dbReference>
<feature type="domain" description="HipA-like C-terminal" evidence="4">
    <location>
        <begin position="172"/>
        <end position="397"/>
    </location>
</feature>
<name>A0A2K9ZH50_RHILE</name>
<dbReference type="PIRSF" id="PIRSF028135">
    <property type="entry name" value="UCP028135_HipA-like"/>
    <property type="match status" value="1"/>
</dbReference>
<protein>
    <submittedName>
        <fullName evidence="5">Phosphatidylinositol kinase</fullName>
    </submittedName>
</protein>
<dbReference type="AlphaFoldDB" id="A0A2K9ZH50"/>
<accession>A0A2K9ZH50</accession>
<evidence type="ECO:0000259" key="4">
    <source>
        <dbReference type="Pfam" id="PF07804"/>
    </source>
</evidence>
<dbReference type="GO" id="GO:0004674">
    <property type="term" value="F:protein serine/threonine kinase activity"/>
    <property type="evidence" value="ECO:0007669"/>
    <property type="project" value="TreeGrafter"/>
</dbReference>